<sequence length="325" mass="35226">MAAVTRQYDRRGSGFHGKQEGTRLNDELDWLMMQLNDKGEAIKKLARGPAQPLSGYIPLRRELDGLTAFITSEDHAVLWNRHAGNNELQLAAGILRDNVAIALNKLELAEAGAFLMGELEIGGYVDALSSSVREELGLLQIGPESRVVFIGSGFFPLSAITIAREAGASVWAVDHHPDAVFCGRLVAEQAGLAGQIRFIDRLDDKLFLADATHVIVASFVKDKRIVLKKLLAAESASALIAMRYGNGIKSLFNFPLELEETCEWLNRTRDLEAPAAALQIGSNLYDVLLIPSAAKGHIRNEPYSIPKGQGRDPNMANASGGRSAG</sequence>
<feature type="region of interest" description="Disordered" evidence="1">
    <location>
        <begin position="1"/>
        <end position="20"/>
    </location>
</feature>
<evidence type="ECO:0000313" key="2">
    <source>
        <dbReference type="EMBL" id="QAY65934.1"/>
    </source>
</evidence>
<evidence type="ECO:0000313" key="3">
    <source>
        <dbReference type="Proteomes" id="UP000293568"/>
    </source>
</evidence>
<dbReference type="OrthoDB" id="1956540at2"/>
<dbReference type="RefSeq" id="WP_129438978.1">
    <property type="nucleotide sequence ID" value="NZ_CP035492.1"/>
</dbReference>
<dbReference type="Gene3D" id="3.40.50.150">
    <property type="entry name" value="Vaccinia Virus protein VP39"/>
    <property type="match status" value="1"/>
</dbReference>
<feature type="region of interest" description="Disordered" evidence="1">
    <location>
        <begin position="301"/>
        <end position="325"/>
    </location>
</feature>
<dbReference type="SUPFAM" id="SSF53335">
    <property type="entry name" value="S-adenosyl-L-methionine-dependent methyltransferases"/>
    <property type="match status" value="1"/>
</dbReference>
<reference evidence="2 3" key="1">
    <citation type="submission" date="2019-01" db="EMBL/GenBank/DDBJ databases">
        <title>Genome sequencing of strain FW100M-2.</title>
        <authorList>
            <person name="Heo J."/>
            <person name="Kim S.-J."/>
            <person name="Kim J.-S."/>
            <person name="Hong S.-B."/>
            <person name="Kwon S.-W."/>
        </authorList>
    </citation>
    <scope>NUCLEOTIDE SEQUENCE [LARGE SCALE GENOMIC DNA]</scope>
    <source>
        <strain evidence="2 3">FW100M-2</strain>
    </source>
</reference>
<dbReference type="InterPro" id="IPR029063">
    <property type="entry name" value="SAM-dependent_MTases_sf"/>
</dbReference>
<dbReference type="KEGG" id="pprt:ET464_05575"/>
<dbReference type="Proteomes" id="UP000293568">
    <property type="component" value="Chromosome"/>
</dbReference>
<gene>
    <name evidence="2" type="ORF">ET464_05575</name>
</gene>
<dbReference type="EMBL" id="CP035492">
    <property type="protein sequence ID" value="QAY65934.1"/>
    <property type="molecule type" value="Genomic_DNA"/>
</dbReference>
<organism evidence="2 3">
    <name type="scientific">Paenibacillus protaetiae</name>
    <dbReference type="NCBI Taxonomy" id="2509456"/>
    <lineage>
        <taxon>Bacteria</taxon>
        <taxon>Bacillati</taxon>
        <taxon>Bacillota</taxon>
        <taxon>Bacilli</taxon>
        <taxon>Bacillales</taxon>
        <taxon>Paenibacillaceae</taxon>
        <taxon>Paenibacillus</taxon>
    </lineage>
</organism>
<protein>
    <submittedName>
        <fullName evidence="2">Uncharacterized protein</fullName>
    </submittedName>
</protein>
<accession>A0A4P6ESQ7</accession>
<dbReference type="AlphaFoldDB" id="A0A4P6ESQ7"/>
<feature type="compositionally biased region" description="Basic and acidic residues" evidence="1">
    <location>
        <begin position="7"/>
        <end position="20"/>
    </location>
</feature>
<evidence type="ECO:0000256" key="1">
    <source>
        <dbReference type="SAM" id="MobiDB-lite"/>
    </source>
</evidence>
<keyword evidence="3" id="KW-1185">Reference proteome</keyword>
<name>A0A4P6ESQ7_9BACL</name>
<proteinExistence type="predicted"/>